<dbReference type="InterPro" id="IPR013320">
    <property type="entry name" value="ConA-like_dom_sf"/>
</dbReference>
<dbReference type="SMART" id="SM00494">
    <property type="entry name" value="ChtBD2"/>
    <property type="match status" value="2"/>
</dbReference>
<dbReference type="PROSITE" id="PS50940">
    <property type="entry name" value="CHIT_BIND_II"/>
    <property type="match status" value="1"/>
</dbReference>
<proteinExistence type="predicted"/>
<dbReference type="GO" id="GO:0008061">
    <property type="term" value="F:chitin binding"/>
    <property type="evidence" value="ECO:0007669"/>
    <property type="project" value="InterPro"/>
</dbReference>
<accession>A0AAN9B5Y7</accession>
<dbReference type="SUPFAM" id="SSF49899">
    <property type="entry name" value="Concanavalin A-like lectins/glucanases"/>
    <property type="match status" value="1"/>
</dbReference>
<evidence type="ECO:0000313" key="2">
    <source>
        <dbReference type="EMBL" id="KAK7099388.1"/>
    </source>
</evidence>
<protein>
    <recommendedName>
        <fullName evidence="1">Chitin-binding type-2 domain-containing protein</fullName>
    </recommendedName>
</protein>
<gene>
    <name evidence="2" type="ORF">V1264_003532</name>
</gene>
<dbReference type="AlphaFoldDB" id="A0AAN9B5Y7"/>
<organism evidence="2 3">
    <name type="scientific">Littorina saxatilis</name>
    <dbReference type="NCBI Taxonomy" id="31220"/>
    <lineage>
        <taxon>Eukaryota</taxon>
        <taxon>Metazoa</taxon>
        <taxon>Spiralia</taxon>
        <taxon>Lophotrochozoa</taxon>
        <taxon>Mollusca</taxon>
        <taxon>Gastropoda</taxon>
        <taxon>Caenogastropoda</taxon>
        <taxon>Littorinimorpha</taxon>
        <taxon>Littorinoidea</taxon>
        <taxon>Littorinidae</taxon>
        <taxon>Littorina</taxon>
    </lineage>
</organism>
<dbReference type="Gene3D" id="2.170.140.10">
    <property type="entry name" value="Chitin binding domain"/>
    <property type="match status" value="1"/>
</dbReference>
<keyword evidence="3" id="KW-1185">Reference proteome</keyword>
<dbReference type="EMBL" id="JBAMIC010000012">
    <property type="protein sequence ID" value="KAK7099388.1"/>
    <property type="molecule type" value="Genomic_DNA"/>
</dbReference>
<dbReference type="GO" id="GO:0005576">
    <property type="term" value="C:extracellular region"/>
    <property type="evidence" value="ECO:0007669"/>
    <property type="project" value="InterPro"/>
</dbReference>
<feature type="domain" description="Chitin-binding type-2" evidence="1">
    <location>
        <begin position="1"/>
        <end position="58"/>
    </location>
</feature>
<evidence type="ECO:0000259" key="1">
    <source>
        <dbReference type="PROSITE" id="PS50940"/>
    </source>
</evidence>
<dbReference type="InterPro" id="IPR002557">
    <property type="entry name" value="Chitin-bd_dom"/>
</dbReference>
<dbReference type="Gene3D" id="2.60.120.200">
    <property type="match status" value="1"/>
</dbReference>
<sequence length="358" mass="38830">MVNGVGYKAHWAQCDLFIQCQFLPDGTVTVRIKQCPHGLHWDQNALTCTRPAQAMCATDPCRQPGYQMYSATNNCRGYWECVSGTSEGRCCPTGYGFAVGVGCVPNAQCQDSCGVSPTTPDVCDKRAVAKMPLTFEQYVPGAGWKLMFCAPGTAYNNTNCGCTDLQPGSIPDNCRAELYLPFSGDIKDESGNNNFVQNEGVKVINGAAYFNGNAVLRVPRFANTNYGDFVLIRLRYKQDLGGKGGNNQALIANGDCLKPSSLYMVANQQGVNFGAKTTFGKSASVNVPNTSGGWKEAVMYVDRHTLTGSVNNYSMQTLFAGSLATSKCALQIGRGTNFDHFKGYMDDITVYLCRPKTF</sequence>
<reference evidence="2 3" key="1">
    <citation type="submission" date="2024-02" db="EMBL/GenBank/DDBJ databases">
        <title>Chromosome-scale genome assembly of the rough periwinkle Littorina saxatilis.</title>
        <authorList>
            <person name="De Jode A."/>
            <person name="Faria R."/>
            <person name="Formenti G."/>
            <person name="Sims Y."/>
            <person name="Smith T.P."/>
            <person name="Tracey A."/>
            <person name="Wood J.M.D."/>
            <person name="Zagrodzka Z.B."/>
            <person name="Johannesson K."/>
            <person name="Butlin R.K."/>
            <person name="Leder E.H."/>
        </authorList>
    </citation>
    <scope>NUCLEOTIDE SEQUENCE [LARGE SCALE GENOMIC DNA]</scope>
    <source>
        <strain evidence="2">Snail1</strain>
        <tissue evidence="2">Muscle</tissue>
    </source>
</reference>
<dbReference type="InterPro" id="IPR036508">
    <property type="entry name" value="Chitin-bd_dom_sf"/>
</dbReference>
<name>A0AAN9B5Y7_9CAEN</name>
<dbReference type="Pfam" id="PF01607">
    <property type="entry name" value="CBM_14"/>
    <property type="match status" value="1"/>
</dbReference>
<comment type="caution">
    <text evidence="2">The sequence shown here is derived from an EMBL/GenBank/DDBJ whole genome shotgun (WGS) entry which is preliminary data.</text>
</comment>
<dbReference type="SUPFAM" id="SSF57625">
    <property type="entry name" value="Invertebrate chitin-binding proteins"/>
    <property type="match status" value="1"/>
</dbReference>
<evidence type="ECO:0000313" key="3">
    <source>
        <dbReference type="Proteomes" id="UP001374579"/>
    </source>
</evidence>
<dbReference type="Proteomes" id="UP001374579">
    <property type="component" value="Unassembled WGS sequence"/>
</dbReference>